<dbReference type="AlphaFoldDB" id="A0A2P6MDI3"/>
<gene>
    <name evidence="1" type="ORF">C6I21_15095</name>
</gene>
<keyword evidence="2" id="KW-1185">Reference proteome</keyword>
<proteinExistence type="predicted"/>
<dbReference type="EMBL" id="PVNS01000018">
    <property type="protein sequence ID" value="PRO64336.1"/>
    <property type="molecule type" value="Genomic_DNA"/>
</dbReference>
<dbReference type="OrthoDB" id="9811390at2"/>
<name>A0A2P6MDI3_ALKUR</name>
<reference evidence="1 2" key="1">
    <citation type="submission" date="2018-03" db="EMBL/GenBank/DDBJ databases">
        <title>Bacillus urumqiensis sp. nov., a moderately haloalkaliphilic bacterium isolated from a salt lake.</title>
        <authorList>
            <person name="Zhao B."/>
            <person name="Liao Z."/>
        </authorList>
    </citation>
    <scope>NUCLEOTIDE SEQUENCE [LARGE SCALE GENOMIC DNA]</scope>
    <source>
        <strain evidence="1 2">BZ-SZ-XJ18</strain>
    </source>
</reference>
<protein>
    <submittedName>
        <fullName evidence="1">DUF370 domain-containing protein</fullName>
    </submittedName>
</protein>
<organism evidence="1 2">
    <name type="scientific">Alkalicoccus urumqiensis</name>
    <name type="common">Bacillus urumqiensis</name>
    <dbReference type="NCBI Taxonomy" id="1548213"/>
    <lineage>
        <taxon>Bacteria</taxon>
        <taxon>Bacillati</taxon>
        <taxon>Bacillota</taxon>
        <taxon>Bacilli</taxon>
        <taxon>Bacillales</taxon>
        <taxon>Bacillaceae</taxon>
        <taxon>Alkalicoccus</taxon>
    </lineage>
</organism>
<dbReference type="RefSeq" id="WP_105960316.1">
    <property type="nucleotide sequence ID" value="NZ_PVNS01000018.1"/>
</dbReference>
<dbReference type="Proteomes" id="UP000243650">
    <property type="component" value="Unassembled WGS sequence"/>
</dbReference>
<evidence type="ECO:0000313" key="2">
    <source>
        <dbReference type="Proteomes" id="UP000243650"/>
    </source>
</evidence>
<dbReference type="NCBIfam" id="NF046065">
    <property type="entry name" value="MtxRegRemB"/>
    <property type="match status" value="1"/>
</dbReference>
<evidence type="ECO:0000313" key="1">
    <source>
        <dbReference type="EMBL" id="PRO64336.1"/>
    </source>
</evidence>
<comment type="caution">
    <text evidence="1">The sequence shown here is derived from an EMBL/GenBank/DDBJ whole genome shotgun (WGS) entry which is preliminary data.</text>
</comment>
<dbReference type="InterPro" id="IPR007169">
    <property type="entry name" value="RemA-like"/>
</dbReference>
<sequence>MFIHLGGDMVLKAERIVAILDHMSEKDSPENQAFMQANRDGKKTQKVTEDPPKSMVITEDTVYLSPISSYTLKRRAEERTFITGEADMEEEESTRS</sequence>
<dbReference type="Pfam" id="PF04025">
    <property type="entry name" value="RemA-like"/>
    <property type="match status" value="1"/>
</dbReference>
<accession>A0A2P6MDI3</accession>